<feature type="region of interest" description="Disordered" evidence="1">
    <location>
        <begin position="1"/>
        <end position="20"/>
    </location>
</feature>
<dbReference type="AlphaFoldDB" id="A0A1C4VCS6"/>
<sequence length="93" mass="10546">MCGDTSPFLPRHGPPDDRKRALTDCGFAELRLSSGNVPQGDIVAGIWRDFAVAVITAFRRRDERAIAEERRRAVERLAEETIRRERQATDPPE</sequence>
<reference evidence="2 5" key="2">
    <citation type="submission" date="2018-03" db="EMBL/GenBank/DDBJ databases">
        <title>Genomic framework for the identification of Micromonospora saelicesensis and Micromonospora noduli.</title>
        <authorList>
            <person name="Riesco R."/>
            <person name="Trujillo M.E."/>
        </authorList>
    </citation>
    <scope>NUCLEOTIDE SEQUENCE [LARGE SCALE GENOMIC DNA]</scope>
    <source>
        <strain evidence="2 5">GAR05</strain>
    </source>
</reference>
<evidence type="ECO:0000313" key="2">
    <source>
        <dbReference type="EMBL" id="RAN97307.1"/>
    </source>
</evidence>
<keyword evidence="5" id="KW-1185">Reference proteome</keyword>
<reference evidence="3 4" key="1">
    <citation type="submission" date="2016-06" db="EMBL/GenBank/DDBJ databases">
        <authorList>
            <person name="Kjaerup R.B."/>
            <person name="Dalgaard T.S."/>
            <person name="Juul-Madsen H.R."/>
        </authorList>
    </citation>
    <scope>NUCLEOTIDE SEQUENCE [LARGE SCALE GENOMIC DNA]</scope>
    <source>
        <strain evidence="3 4">DSM 44871</strain>
    </source>
</reference>
<evidence type="ECO:0000313" key="5">
    <source>
        <dbReference type="Proteomes" id="UP000249334"/>
    </source>
</evidence>
<evidence type="ECO:0000313" key="4">
    <source>
        <dbReference type="Proteomes" id="UP000198864"/>
    </source>
</evidence>
<dbReference type="STRING" id="285676.GA0070561_1881"/>
<dbReference type="EMBL" id="FMCR01000001">
    <property type="protein sequence ID" value="SCE81807.1"/>
    <property type="molecule type" value="Genomic_DNA"/>
</dbReference>
<dbReference type="EMBL" id="PXXW01000028">
    <property type="protein sequence ID" value="RAN97307.1"/>
    <property type="molecule type" value="Genomic_DNA"/>
</dbReference>
<protein>
    <submittedName>
        <fullName evidence="3">Uncharacterized protein</fullName>
    </submittedName>
</protein>
<dbReference type="Proteomes" id="UP000249334">
    <property type="component" value="Unassembled WGS sequence"/>
</dbReference>
<accession>A0A1C4VCS6</accession>
<evidence type="ECO:0000313" key="3">
    <source>
        <dbReference type="EMBL" id="SCE81807.1"/>
    </source>
</evidence>
<evidence type="ECO:0000256" key="1">
    <source>
        <dbReference type="SAM" id="MobiDB-lite"/>
    </source>
</evidence>
<dbReference type="Proteomes" id="UP000198864">
    <property type="component" value="Unassembled WGS sequence"/>
</dbReference>
<organism evidence="3 4">
    <name type="scientific">Micromonospora saelicesensis</name>
    <dbReference type="NCBI Taxonomy" id="285676"/>
    <lineage>
        <taxon>Bacteria</taxon>
        <taxon>Bacillati</taxon>
        <taxon>Actinomycetota</taxon>
        <taxon>Actinomycetes</taxon>
        <taxon>Micromonosporales</taxon>
        <taxon>Micromonosporaceae</taxon>
        <taxon>Micromonospora</taxon>
    </lineage>
</organism>
<proteinExistence type="predicted"/>
<gene>
    <name evidence="3" type="ORF">GA0070561_1881</name>
    <name evidence="2" type="ORF">GAR05_03808</name>
</gene>
<name>A0A1C4VCS6_9ACTN</name>